<sequence length="271" mass="30528">MDASSGVSSGIEEIRPEFLTKAYDVNKWLFLFEELAVANKWNEARQAAVLPVFLRDDALEAYMESPLHTESPSPSKLKKLKTLLRNFRTTNDTISSAFVRFENARLAPGEDIKDFAKKLSQSIRTARPNLSEEDRNFFVLQKLLASLPKQTSSILRVLPDLKLDDTINKARQLMMDDESTNSVASIEPTNEKEVPNRHDDIEALRSELDELKTKSSNVLNVACEAIVLKNVEARHCAMSAMQEVTFPGYAQEIKTVELLITRINLIVVTTS</sequence>
<reference evidence="1 2" key="1">
    <citation type="journal article" date="2014" name="Genome Biol. Evol.">
        <title>The genome of the myxosporean Thelohanellus kitauei shows adaptations to nutrient acquisition within its fish host.</title>
        <authorList>
            <person name="Yang Y."/>
            <person name="Xiong J."/>
            <person name="Zhou Z."/>
            <person name="Huo F."/>
            <person name="Miao W."/>
            <person name="Ran C."/>
            <person name="Liu Y."/>
            <person name="Zhang J."/>
            <person name="Feng J."/>
            <person name="Wang M."/>
            <person name="Wang M."/>
            <person name="Wang L."/>
            <person name="Yao B."/>
        </authorList>
    </citation>
    <scope>NUCLEOTIDE SEQUENCE [LARGE SCALE GENOMIC DNA]</scope>
    <source>
        <strain evidence="1">Wuqing</strain>
    </source>
</reference>
<proteinExistence type="predicted"/>
<dbReference type="EMBL" id="JWZT01004661">
    <property type="protein sequence ID" value="KII63529.1"/>
    <property type="molecule type" value="Genomic_DNA"/>
</dbReference>
<organism evidence="1 2">
    <name type="scientific">Thelohanellus kitauei</name>
    <name type="common">Myxosporean</name>
    <dbReference type="NCBI Taxonomy" id="669202"/>
    <lineage>
        <taxon>Eukaryota</taxon>
        <taxon>Metazoa</taxon>
        <taxon>Cnidaria</taxon>
        <taxon>Myxozoa</taxon>
        <taxon>Myxosporea</taxon>
        <taxon>Bivalvulida</taxon>
        <taxon>Platysporina</taxon>
        <taxon>Myxobolidae</taxon>
        <taxon>Thelohanellus</taxon>
    </lineage>
</organism>
<gene>
    <name evidence="1" type="ORF">RF11_08059</name>
</gene>
<keyword evidence="2" id="KW-1185">Reference proteome</keyword>
<comment type="caution">
    <text evidence="1">The sequence shown here is derived from an EMBL/GenBank/DDBJ whole genome shotgun (WGS) entry which is preliminary data.</text>
</comment>
<dbReference type="Proteomes" id="UP000031668">
    <property type="component" value="Unassembled WGS sequence"/>
</dbReference>
<protein>
    <submittedName>
        <fullName evidence="1">Uncharacterized protein</fullName>
    </submittedName>
</protein>
<evidence type="ECO:0000313" key="1">
    <source>
        <dbReference type="EMBL" id="KII63529.1"/>
    </source>
</evidence>
<dbReference type="AlphaFoldDB" id="A0A0C2MGR3"/>
<evidence type="ECO:0000313" key="2">
    <source>
        <dbReference type="Proteomes" id="UP000031668"/>
    </source>
</evidence>
<name>A0A0C2MGR3_THEKT</name>
<accession>A0A0C2MGR3</accession>